<keyword evidence="1" id="KW-0812">Transmembrane</keyword>
<evidence type="ECO:0000313" key="2">
    <source>
        <dbReference type="EMBL" id="WAC02473.1"/>
    </source>
</evidence>
<dbReference type="RefSeq" id="WP_267677071.1">
    <property type="nucleotide sequence ID" value="NZ_CP113088.1"/>
</dbReference>
<gene>
    <name evidence="2" type="ORF">N7U66_01815</name>
</gene>
<accession>A0A9E8MVR7</accession>
<evidence type="ECO:0000256" key="1">
    <source>
        <dbReference type="SAM" id="Phobius"/>
    </source>
</evidence>
<keyword evidence="1" id="KW-0472">Membrane</keyword>
<dbReference type="KEGG" id="lnu:N7U66_01815"/>
<evidence type="ECO:0000313" key="3">
    <source>
        <dbReference type="Proteomes" id="UP001164705"/>
    </source>
</evidence>
<proteinExistence type="predicted"/>
<keyword evidence="3" id="KW-1185">Reference proteome</keyword>
<reference evidence="2" key="1">
    <citation type="submission" date="2022-11" db="EMBL/GenBank/DDBJ databases">
        <title>Lacinutrix neustonica HL-RS19T sp. nov., isolated from the surface microlayer sample of brackish Lake Shihwa.</title>
        <authorList>
            <person name="Choi J.Y."/>
            <person name="Hwang C.Y."/>
        </authorList>
    </citation>
    <scope>NUCLEOTIDE SEQUENCE</scope>
    <source>
        <strain evidence="2">HL-RS19</strain>
    </source>
</reference>
<dbReference type="Proteomes" id="UP001164705">
    <property type="component" value="Chromosome"/>
</dbReference>
<dbReference type="EMBL" id="CP113088">
    <property type="protein sequence ID" value="WAC02473.1"/>
    <property type="molecule type" value="Genomic_DNA"/>
</dbReference>
<sequence length="218" mass="24782">MSTHVKCAKIVCYLQVIMMKRNTYLFKSLLILVLGTLIQSCTTQSNSTNADIIKVALRDVGHQLLLNNQDATSRVKPIIVLEEFKYQIAFENHLIIHPDSLVRIMTNSFKKANVSQNYLTEVLQCKDPQVAYSYQMKDTIEKGMVPCIGRVLEKGCYTITVKFTKAPKPMVTARDSLFWVLAAGFVLLMVVLHKQNAKTTHTPVTENFEVIGNYKFYL</sequence>
<organism evidence="2 3">
    <name type="scientific">Lacinutrix neustonica</name>
    <dbReference type="NCBI Taxonomy" id="2980107"/>
    <lineage>
        <taxon>Bacteria</taxon>
        <taxon>Pseudomonadati</taxon>
        <taxon>Bacteroidota</taxon>
        <taxon>Flavobacteriia</taxon>
        <taxon>Flavobacteriales</taxon>
        <taxon>Flavobacteriaceae</taxon>
        <taxon>Lacinutrix</taxon>
    </lineage>
</organism>
<name>A0A9E8MVR7_9FLAO</name>
<protein>
    <submittedName>
        <fullName evidence="2">Uncharacterized protein</fullName>
    </submittedName>
</protein>
<keyword evidence="1" id="KW-1133">Transmembrane helix</keyword>
<feature type="transmembrane region" description="Helical" evidence="1">
    <location>
        <begin position="176"/>
        <end position="192"/>
    </location>
</feature>
<dbReference type="AlphaFoldDB" id="A0A9E8MVR7"/>